<comment type="caution">
    <text evidence="1">The sequence shown here is derived from an EMBL/GenBank/DDBJ whole genome shotgun (WGS) entry which is preliminary data.</text>
</comment>
<dbReference type="Proteomes" id="UP001238450">
    <property type="component" value="Unassembled WGS sequence"/>
</dbReference>
<protein>
    <recommendedName>
        <fullName evidence="3">Lipoprotein</fullName>
    </recommendedName>
</protein>
<gene>
    <name evidence="1" type="ORF">J2Z48_000786</name>
</gene>
<proteinExistence type="predicted"/>
<dbReference type="EMBL" id="JAUSUV010000003">
    <property type="protein sequence ID" value="MDQ0416619.1"/>
    <property type="molecule type" value="Genomic_DNA"/>
</dbReference>
<evidence type="ECO:0000313" key="2">
    <source>
        <dbReference type="Proteomes" id="UP001238450"/>
    </source>
</evidence>
<evidence type="ECO:0008006" key="3">
    <source>
        <dbReference type="Google" id="ProtNLM"/>
    </source>
</evidence>
<organism evidence="1 2">
    <name type="scientific">Croceifilum oryzae</name>
    <dbReference type="NCBI Taxonomy" id="1553429"/>
    <lineage>
        <taxon>Bacteria</taxon>
        <taxon>Bacillati</taxon>
        <taxon>Bacillota</taxon>
        <taxon>Bacilli</taxon>
        <taxon>Bacillales</taxon>
        <taxon>Thermoactinomycetaceae</taxon>
        <taxon>Croceifilum</taxon>
    </lineage>
</organism>
<name>A0AAJ1TDX4_9BACL</name>
<reference evidence="1 2" key="1">
    <citation type="submission" date="2023-07" db="EMBL/GenBank/DDBJ databases">
        <title>Genomic Encyclopedia of Type Strains, Phase IV (KMG-IV): sequencing the most valuable type-strain genomes for metagenomic binning, comparative biology and taxonomic classification.</title>
        <authorList>
            <person name="Goeker M."/>
        </authorList>
    </citation>
    <scope>NUCLEOTIDE SEQUENCE [LARGE SCALE GENOMIC DNA]</scope>
    <source>
        <strain evidence="1 2">DSM 46876</strain>
    </source>
</reference>
<dbReference type="RefSeq" id="WP_307251235.1">
    <property type="nucleotide sequence ID" value="NZ_JAUSUV010000003.1"/>
</dbReference>
<keyword evidence="2" id="KW-1185">Reference proteome</keyword>
<dbReference type="PROSITE" id="PS51257">
    <property type="entry name" value="PROKAR_LIPOPROTEIN"/>
    <property type="match status" value="1"/>
</dbReference>
<evidence type="ECO:0000313" key="1">
    <source>
        <dbReference type="EMBL" id="MDQ0416619.1"/>
    </source>
</evidence>
<sequence length="192" mass="21414">MRKLLSLSIMGAMFFGFTGCSSDKEADGVKTGESVSETAFPMDRHIDGVLPEFSKVYQTVEQLRGDSDVVVRGVVQHRDFYKEDVASEVKVTEVIFGNGKVSVGEVVPFVAPYVLDTLKSDDEVVLFGNLHAKDDRIQRDYYESVGAFQGQFLVRGNKVKRLTDTLKSKVDREVFSTLEMGVTNLSVRVQMK</sequence>
<dbReference type="AlphaFoldDB" id="A0AAJ1TDX4"/>
<accession>A0AAJ1TDX4</accession>